<reference evidence="10 11" key="1">
    <citation type="submission" date="2023-07" db="EMBL/GenBank/DDBJ databases">
        <title>Alkalimonas sp., MEB108 novel, alkaliphilic bacterium isolated from Lonar Lake, India.</title>
        <authorList>
            <person name="Joshi A."/>
            <person name="Thite S."/>
        </authorList>
    </citation>
    <scope>NUCLEOTIDE SEQUENCE [LARGE SCALE GENOMIC DNA]</scope>
    <source>
        <strain evidence="10 11">MEB108</strain>
    </source>
</reference>
<evidence type="ECO:0000313" key="11">
    <source>
        <dbReference type="Proteomes" id="UP001336314"/>
    </source>
</evidence>
<name>A0ABU7J8P0_9GAMM</name>
<dbReference type="SUPFAM" id="SSF56300">
    <property type="entry name" value="Metallo-dependent phosphatases"/>
    <property type="match status" value="1"/>
</dbReference>
<dbReference type="InterPro" id="IPR029052">
    <property type="entry name" value="Metallo-depent_PP-like"/>
</dbReference>
<evidence type="ECO:0000256" key="8">
    <source>
        <dbReference type="ARBA" id="ARBA00049417"/>
    </source>
</evidence>
<dbReference type="InterPro" id="IPR004617">
    <property type="entry name" value="ApaH"/>
</dbReference>
<dbReference type="PANTHER" id="PTHR42850:SF11">
    <property type="entry name" value="BIS(5'-NUCLEOSYL)-TETRAPHOSPHATASE [SYMMETRICAL]"/>
    <property type="match status" value="1"/>
</dbReference>
<dbReference type="NCBIfam" id="TIGR00668">
    <property type="entry name" value="apaH"/>
    <property type="match status" value="1"/>
</dbReference>
<keyword evidence="11" id="KW-1185">Reference proteome</keyword>
<evidence type="ECO:0000256" key="7">
    <source>
        <dbReference type="ARBA" id="ARBA00033210"/>
    </source>
</evidence>
<evidence type="ECO:0000313" key="10">
    <source>
        <dbReference type="EMBL" id="MEE2002749.1"/>
    </source>
</evidence>
<dbReference type="PANTHER" id="PTHR42850">
    <property type="entry name" value="METALLOPHOSPHOESTERASE"/>
    <property type="match status" value="1"/>
</dbReference>
<sequence length="274" mass="30690">MASYVIGDIQGCYDQLQHLLSALDFNERQDELWLCGDLVARGPKSLETVRFIQSLESAAVTVLGNHDLNLIASYYGYGRIKASDQLDALQQAADFGELVHWLEQQPLIHSPDEEYLLVHAGIPPGWDRALAITQAQKVSQALQLDAQSLTASMYGNEPCRWSAQDNASDQLRFTINALTRMRFCHADGRLELNEKGEPTSLSELKPWFDFWPEQADTTILFGHWAALNGACPHPKAIALDTGCVWGNLLTAYCIQTKQRYSVQGYQKKTMLLTD</sequence>
<dbReference type="GO" id="GO:0008803">
    <property type="term" value="F:bis(5'-nucleosyl)-tetraphosphatase (symmetrical) activity"/>
    <property type="evidence" value="ECO:0007669"/>
    <property type="project" value="UniProtKB-EC"/>
</dbReference>
<accession>A0ABU7J8P0</accession>
<feature type="domain" description="Calcineurin-like phosphoesterase" evidence="9">
    <location>
        <begin position="4"/>
        <end position="128"/>
    </location>
</feature>
<comment type="function">
    <text evidence="1">Hydrolyzes diadenosine 5',5'''-P1,P4-tetraphosphate to yield ADP.</text>
</comment>
<evidence type="ECO:0000256" key="1">
    <source>
        <dbReference type="ARBA" id="ARBA00003413"/>
    </source>
</evidence>
<dbReference type="Pfam" id="PF00149">
    <property type="entry name" value="Metallophos"/>
    <property type="match status" value="1"/>
</dbReference>
<dbReference type="EC" id="3.6.1.41" evidence="3"/>
<gene>
    <name evidence="10" type="ORF">QWY20_14915</name>
</gene>
<protein>
    <recommendedName>
        <fullName evidence="3">bis(5'-nucleosyl)-tetraphosphatase (symmetrical)</fullName>
        <ecNumber evidence="3">3.6.1.41</ecNumber>
    </recommendedName>
    <alternativeName>
        <fullName evidence="6">Ap4A hydrolase</fullName>
    </alternativeName>
    <alternativeName>
        <fullName evidence="5">Diadenosine 5',5'''-P1,P4-tetraphosphate pyrophosphohydrolase</fullName>
    </alternativeName>
    <alternativeName>
        <fullName evidence="7">Diadenosine tetraphosphatase</fullName>
    </alternativeName>
</protein>
<evidence type="ECO:0000256" key="2">
    <source>
        <dbReference type="ARBA" id="ARBA00005419"/>
    </source>
</evidence>
<comment type="catalytic activity">
    <reaction evidence="8">
        <text>P(1),P(4)-bis(5'-adenosyl) tetraphosphate + H2O = 2 ADP + 2 H(+)</text>
        <dbReference type="Rhea" id="RHEA:24252"/>
        <dbReference type="ChEBI" id="CHEBI:15377"/>
        <dbReference type="ChEBI" id="CHEBI:15378"/>
        <dbReference type="ChEBI" id="CHEBI:58141"/>
        <dbReference type="ChEBI" id="CHEBI:456216"/>
        <dbReference type="EC" id="3.6.1.41"/>
    </reaction>
</comment>
<dbReference type="Gene3D" id="3.60.21.10">
    <property type="match status" value="1"/>
</dbReference>
<evidence type="ECO:0000256" key="5">
    <source>
        <dbReference type="ARBA" id="ARBA00031248"/>
    </source>
</evidence>
<keyword evidence="4 10" id="KW-0378">Hydrolase</keyword>
<dbReference type="Proteomes" id="UP001336314">
    <property type="component" value="Unassembled WGS sequence"/>
</dbReference>
<evidence type="ECO:0000256" key="4">
    <source>
        <dbReference type="ARBA" id="ARBA00022801"/>
    </source>
</evidence>
<dbReference type="NCBIfam" id="NF001204">
    <property type="entry name" value="PRK00166.1"/>
    <property type="match status" value="1"/>
</dbReference>
<dbReference type="RefSeq" id="WP_330129794.1">
    <property type="nucleotide sequence ID" value="NZ_JAUHLI010000016.1"/>
</dbReference>
<organism evidence="10 11">
    <name type="scientific">Alkalimonas cellulosilytica</name>
    <dbReference type="NCBI Taxonomy" id="3058395"/>
    <lineage>
        <taxon>Bacteria</taxon>
        <taxon>Pseudomonadati</taxon>
        <taxon>Pseudomonadota</taxon>
        <taxon>Gammaproteobacteria</taxon>
        <taxon>Alkalimonas</taxon>
    </lineage>
</organism>
<dbReference type="PIRSF" id="PIRSF000903">
    <property type="entry name" value="B5n-ttraPtase_sm"/>
    <property type="match status" value="1"/>
</dbReference>
<evidence type="ECO:0000259" key="9">
    <source>
        <dbReference type="Pfam" id="PF00149"/>
    </source>
</evidence>
<dbReference type="InterPro" id="IPR050126">
    <property type="entry name" value="Ap4A_hydrolase"/>
</dbReference>
<proteinExistence type="inferred from homology"/>
<evidence type="ECO:0000256" key="6">
    <source>
        <dbReference type="ARBA" id="ARBA00032248"/>
    </source>
</evidence>
<comment type="caution">
    <text evidence="10">The sequence shown here is derived from an EMBL/GenBank/DDBJ whole genome shotgun (WGS) entry which is preliminary data.</text>
</comment>
<comment type="similarity">
    <text evidence="2">Belongs to the Ap4A hydrolase family.</text>
</comment>
<dbReference type="EMBL" id="JAUHLI010000016">
    <property type="protein sequence ID" value="MEE2002749.1"/>
    <property type="molecule type" value="Genomic_DNA"/>
</dbReference>
<dbReference type="InterPro" id="IPR004843">
    <property type="entry name" value="Calcineurin-like_PHP"/>
</dbReference>
<evidence type="ECO:0000256" key="3">
    <source>
        <dbReference type="ARBA" id="ARBA00012506"/>
    </source>
</evidence>